<dbReference type="PROSITE" id="PS50987">
    <property type="entry name" value="HTH_ARSR_2"/>
    <property type="match status" value="1"/>
</dbReference>
<dbReference type="EMBL" id="ACEO02000014">
    <property type="protein sequence ID" value="EFC51086.1"/>
    <property type="molecule type" value="Genomic_DNA"/>
</dbReference>
<dbReference type="Gene3D" id="1.10.10.10">
    <property type="entry name" value="Winged helix-like DNA-binding domain superfamily/Winged helix DNA-binding domain"/>
    <property type="match status" value="1"/>
</dbReference>
<name>A0A9W5IP15_NEISU</name>
<dbReference type="GO" id="GO:0003677">
    <property type="term" value="F:DNA binding"/>
    <property type="evidence" value="ECO:0007669"/>
    <property type="project" value="TreeGrafter"/>
</dbReference>
<dbReference type="InterPro" id="IPR001845">
    <property type="entry name" value="HTH_ArsR_DNA-bd_dom"/>
</dbReference>
<evidence type="ECO:0000313" key="2">
    <source>
        <dbReference type="EMBL" id="EFC51086.1"/>
    </source>
</evidence>
<dbReference type="InterPro" id="IPR011991">
    <property type="entry name" value="ArsR-like_HTH"/>
</dbReference>
<evidence type="ECO:0000313" key="3">
    <source>
        <dbReference type="Proteomes" id="UP000004621"/>
    </source>
</evidence>
<comment type="caution">
    <text evidence="2">The sequence shown here is derived from an EMBL/GenBank/DDBJ whole genome shotgun (WGS) entry which is preliminary data.</text>
</comment>
<dbReference type="GO" id="GO:0097063">
    <property type="term" value="F:cadmium ion sensor activity"/>
    <property type="evidence" value="ECO:0007669"/>
    <property type="project" value="TreeGrafter"/>
</dbReference>
<dbReference type="GO" id="GO:0032791">
    <property type="term" value="F:lead ion binding"/>
    <property type="evidence" value="ECO:0007669"/>
    <property type="project" value="TreeGrafter"/>
</dbReference>
<proteinExistence type="predicted"/>
<dbReference type="AlphaFoldDB" id="A0A9W5IP15"/>
<dbReference type="InterPro" id="IPR052543">
    <property type="entry name" value="HTH_Metal-responsive_Reg"/>
</dbReference>
<dbReference type="GO" id="GO:0046686">
    <property type="term" value="P:response to cadmium ion"/>
    <property type="evidence" value="ECO:0007669"/>
    <property type="project" value="TreeGrafter"/>
</dbReference>
<accession>A0A9W5IP15</accession>
<sequence length="92" mass="10419">MEIKRLSTILKLIANPERMAILFLLLDGDRSITELAQALGSSPTGIANHLARLRTEGIIDFTRYHRIIEYRLISEEAATILNTLRTLKDQAE</sequence>
<dbReference type="GO" id="GO:0003700">
    <property type="term" value="F:DNA-binding transcription factor activity"/>
    <property type="evidence" value="ECO:0007669"/>
    <property type="project" value="InterPro"/>
</dbReference>
<reference evidence="2 3" key="1">
    <citation type="submission" date="2010-01" db="EMBL/GenBank/DDBJ databases">
        <authorList>
            <person name="Weinstock G."/>
            <person name="Sodergren E."/>
            <person name="Clifton S."/>
            <person name="Fulton L."/>
            <person name="Fulton B."/>
            <person name="Courtney L."/>
            <person name="Fronick C."/>
            <person name="Harrison M."/>
            <person name="Strong C."/>
            <person name="Farmer C."/>
            <person name="Delahaunty K."/>
            <person name="Markovic C."/>
            <person name="Hall O."/>
            <person name="Minx P."/>
            <person name="Tomlinson C."/>
            <person name="Mitreva M."/>
            <person name="Nelson J."/>
            <person name="Hou S."/>
            <person name="Wollam A."/>
            <person name="Pepin K.H."/>
            <person name="Johnson M."/>
            <person name="Bhonagiri V."/>
            <person name="Nash W.E."/>
            <person name="Warren W."/>
            <person name="Chinwalla A."/>
            <person name="Mardis E.R."/>
            <person name="Wilson R.K."/>
        </authorList>
    </citation>
    <scope>NUCLEOTIDE SEQUENCE [LARGE SCALE GENOMIC DNA]</scope>
    <source>
        <strain evidence="2 3">NJ9703</strain>
    </source>
</reference>
<organism evidence="2 3">
    <name type="scientific">Neisseria subflava NJ9703</name>
    <dbReference type="NCBI Taxonomy" id="546268"/>
    <lineage>
        <taxon>Bacteria</taxon>
        <taxon>Pseudomonadati</taxon>
        <taxon>Pseudomonadota</taxon>
        <taxon>Betaproteobacteria</taxon>
        <taxon>Neisseriales</taxon>
        <taxon>Neisseriaceae</taxon>
        <taxon>Neisseria</taxon>
    </lineage>
</organism>
<dbReference type="GO" id="GO:0010288">
    <property type="term" value="P:response to lead ion"/>
    <property type="evidence" value="ECO:0007669"/>
    <property type="project" value="TreeGrafter"/>
</dbReference>
<dbReference type="InterPro" id="IPR036388">
    <property type="entry name" value="WH-like_DNA-bd_sf"/>
</dbReference>
<dbReference type="PANTHER" id="PTHR39168">
    <property type="entry name" value="TRANSCRIPTIONAL REGULATOR-RELATED"/>
    <property type="match status" value="1"/>
</dbReference>
<dbReference type="PRINTS" id="PR00778">
    <property type="entry name" value="HTHARSR"/>
</dbReference>
<dbReference type="InterPro" id="IPR036390">
    <property type="entry name" value="WH_DNA-bd_sf"/>
</dbReference>
<protein>
    <submittedName>
        <fullName evidence="2">Transcriptional regulator, ArsR family</fullName>
    </submittedName>
</protein>
<dbReference type="SMART" id="SM00418">
    <property type="entry name" value="HTH_ARSR"/>
    <property type="match status" value="1"/>
</dbReference>
<dbReference type="Proteomes" id="UP000004621">
    <property type="component" value="Unassembled WGS sequence"/>
</dbReference>
<dbReference type="PANTHER" id="PTHR39168:SF2">
    <property type="entry name" value="HTH-TYPE TRANSCRIPTIONAL REGULATOR CMTR"/>
    <property type="match status" value="1"/>
</dbReference>
<evidence type="ECO:0000259" key="1">
    <source>
        <dbReference type="PROSITE" id="PS50987"/>
    </source>
</evidence>
<dbReference type="Pfam" id="PF01022">
    <property type="entry name" value="HTH_5"/>
    <property type="match status" value="1"/>
</dbReference>
<feature type="domain" description="HTH arsR-type" evidence="1">
    <location>
        <begin position="1"/>
        <end position="92"/>
    </location>
</feature>
<dbReference type="SUPFAM" id="SSF46785">
    <property type="entry name" value="Winged helix' DNA-binding domain"/>
    <property type="match status" value="1"/>
</dbReference>
<gene>
    <name evidence="2" type="ORF">NEISUBOT_05417</name>
</gene>
<dbReference type="CDD" id="cd00090">
    <property type="entry name" value="HTH_ARSR"/>
    <property type="match status" value="1"/>
</dbReference>
<dbReference type="RefSeq" id="WP_004520933.1">
    <property type="nucleotide sequence ID" value="NZ_ACEO02000014.1"/>
</dbReference>